<comment type="similarity">
    <text evidence="2">Belongs to the HIR3 family.</text>
</comment>
<keyword evidence="6" id="KW-1185">Reference proteome</keyword>
<dbReference type="PANTHER" id="PTHR15502:SF7">
    <property type="entry name" value="CALCINEURIN-BINDING PROTEIN CABIN-1"/>
    <property type="match status" value="1"/>
</dbReference>
<feature type="compositionally biased region" description="Basic and acidic residues" evidence="4">
    <location>
        <begin position="333"/>
        <end position="349"/>
    </location>
</feature>
<organism evidence="5 6">
    <name type="scientific">Zygosaccharomyces bailii (strain CLIB 213 / ATCC 58445 / CBS 680 / BCRC 21525 / NBRC 1098 / NCYC 1416 / NRRL Y-2227)</name>
    <dbReference type="NCBI Taxonomy" id="1333698"/>
    <lineage>
        <taxon>Eukaryota</taxon>
        <taxon>Fungi</taxon>
        <taxon>Dikarya</taxon>
        <taxon>Ascomycota</taxon>
        <taxon>Saccharomycotina</taxon>
        <taxon>Saccharomycetes</taxon>
        <taxon>Saccharomycetales</taxon>
        <taxon>Saccharomycetaceae</taxon>
        <taxon>Zygosaccharomyces</taxon>
    </lineage>
</organism>
<evidence type="ECO:0000256" key="3">
    <source>
        <dbReference type="ARBA" id="ARBA00023242"/>
    </source>
</evidence>
<feature type="compositionally biased region" description="Polar residues" evidence="4">
    <location>
        <begin position="1587"/>
        <end position="1606"/>
    </location>
</feature>
<dbReference type="PANTHER" id="PTHR15502">
    <property type="entry name" value="CALCINEURIN-BINDING PROTEIN CABIN 1-RELATED"/>
    <property type="match status" value="1"/>
</dbReference>
<comment type="subcellular location">
    <subcellularLocation>
        <location evidence="1">Nucleus</location>
    </subcellularLocation>
</comment>
<evidence type="ECO:0000256" key="2">
    <source>
        <dbReference type="ARBA" id="ARBA00007335"/>
    </source>
</evidence>
<evidence type="ECO:0000313" key="5">
    <source>
        <dbReference type="EMBL" id="CDF91294.1"/>
    </source>
</evidence>
<dbReference type="GO" id="GO:0000417">
    <property type="term" value="C:HIR complex"/>
    <property type="evidence" value="ECO:0007669"/>
    <property type="project" value="TreeGrafter"/>
</dbReference>
<feature type="region of interest" description="Disordered" evidence="4">
    <location>
        <begin position="308"/>
        <end position="361"/>
    </location>
</feature>
<evidence type="ECO:0000313" key="6">
    <source>
        <dbReference type="Proteomes" id="UP000019375"/>
    </source>
</evidence>
<reference evidence="6" key="1">
    <citation type="journal article" date="2013" name="Genome Announc.">
        <title>Genome sequence of the food spoilage yeast Zygosaccharomyces bailii CLIB 213(T).</title>
        <authorList>
            <person name="Galeote V."/>
            <person name="Bigey F."/>
            <person name="Devillers H."/>
            <person name="Neuveglise C."/>
            <person name="Dequin S."/>
        </authorList>
    </citation>
    <scope>NUCLEOTIDE SEQUENCE [LARGE SCALE GENOMIC DNA]</scope>
    <source>
        <strain evidence="6">CLIB 213 / ATCC 58445 / CBS 680 / CCRC 21525 / NBRC 1098 / NCYC 1416 / NRRL Y-2227</strain>
    </source>
</reference>
<evidence type="ECO:0000256" key="1">
    <source>
        <dbReference type="ARBA" id="ARBA00004123"/>
    </source>
</evidence>
<dbReference type="InterPro" id="IPR033053">
    <property type="entry name" value="Hir3/CABIN1"/>
</dbReference>
<accession>A0A8J2TAE0</accession>
<proteinExistence type="inferred from homology"/>
<dbReference type="GO" id="GO:0006325">
    <property type="term" value="P:chromatin organization"/>
    <property type="evidence" value="ECO:0007669"/>
    <property type="project" value="InterPro"/>
</dbReference>
<dbReference type="GO" id="GO:0031491">
    <property type="term" value="F:nucleosome binding"/>
    <property type="evidence" value="ECO:0007669"/>
    <property type="project" value="TreeGrafter"/>
</dbReference>
<gene>
    <name evidence="5" type="ORF">BN860_04082g</name>
</gene>
<protein>
    <submittedName>
        <fullName evidence="5">ZYBA0S10-04082g1_1</fullName>
    </submittedName>
</protein>
<dbReference type="Proteomes" id="UP000019375">
    <property type="component" value="Unassembled WGS sequence"/>
</dbReference>
<dbReference type="OrthoDB" id="77564at2759"/>
<evidence type="ECO:0000256" key="4">
    <source>
        <dbReference type="SAM" id="MobiDB-lite"/>
    </source>
</evidence>
<feature type="region of interest" description="Disordered" evidence="4">
    <location>
        <begin position="1587"/>
        <end position="1610"/>
    </location>
</feature>
<name>A0A8J2TAE0_ZYGB2</name>
<dbReference type="EMBL" id="HG316463">
    <property type="protein sequence ID" value="CDF91294.1"/>
    <property type="molecule type" value="Genomic_DNA"/>
</dbReference>
<sequence>MSTFNALNLTPHDEQLEAEEHSRELEIEECFKVFQSALFELKAKRFDNANAKFEELLKRDVIKPNKWGFYYYSSPTLDRLRYLTYRNRGMYHYSYLQENQSTMSSQDIVDCILKVVENLLESIQHNEADSSVTELLIQIFQSYKSKRLERMVLEYELTRSENTLLLVGRKRKSILPKQQLIISQFRDLLENIKDNESHVGFFQSLPRLKEQPRLSSILLRIRDMKTQDEHTMKELDVFEITLQSFTWEALANSLKDLLPHTKISNLLNKSFDPYADVPEPIEAIRFVLDATENTEVNTDAKKIAEVTEIEEEAPSADSSKEPKVAELNSVKNVSEEHNISKRPIEHADAPKPVQRSSKRFKDKDQDLVENDLLNTTHVAFMEELANLSEMLGLRVKLNQWKSLLDGQLQDDLTFLPYRDLLECLKGWSSWHTDIFTQNDSSSSGNNQNDEETLQLNALLKSNVFADKDNDANLDDLPEERLMSFISTVNKHATHFQEARFKFLKLLLSLDTDQRTRLIVDCSWSRSLFEAVEWLFLSTEQNLFEFVSSNSDICPYFALSFYELLVNMMGNICEQISSKKLQGHRTHELKTQKNKLEVKHERWLELLKNYENPNRIWQIYFQWAHYCFLQYTCEVFDDRIPSTLILIEKMLRESDEPIDIVYPNYRYILRLNLSALDSQIRKINIIRRIGIVDVSNEDTSTDDADQNMEILERILLESVHPAKELSDDDQEMLSFIKNSPFLLKLKLWEALFSYYIRNHNTHSSLNCYFYVLKMLDDILTSEKYSQQSEKQRQQMLLTSLITVGNLTSKFIKLLSFNNWDDIEEIKENNECLQLLLNFFLLFDSVLIFEARKDIFNRSFFQKATKSSARLKDAIANVTTLLTYFFNLHVSHKYPDQHGYLISNFIWCTHSLLGSFGFCDASNGNFLRLSEHLLCQFINQESLIQLKQIIWCRYHYLIAGDNFTPDQHPTKAIEMDKRNSLPLGIYLIKLQYQGKNPLLASGNKASLKPVLDNIIDLIGDPESLGNYIVARNKYLVEEYLEMPLTATLLKKAFRGQGQLDLTTPNDELQEATDAGLFYVSSIQAFNLYRFRKKSMQARPSELDYIVAMLKNDIIYNTQRFESWYLLGRCFAFMVEDDLIWTSDKLSVPEKKSSTAQTQKQAILCYIMSVAVYFARPCNSAEDGPIIQRILGALGLEMMSGYLKPMEKQCYFGAPWAQWMKLNENGELIKQTTANVRTISDFNVEQAILLSLQQAIRFCDHSDFTDTANSFKWIYRYNSGHFLFKIARLDHGLTACENILQSCKIACKISSQKDPIIEPHYSFVNTCYKLLKLGVLSPLKALEMLQKDKDFFEEDEHFWELDISLAVDYQRKVVFQKVINMLRYLLTADKKKWHHRPRYRIAKILFEDFDDPSAALDEMESVMSVKSAHKNLVNIWKPDFERPGKHFVYTYQYVMFYLDLLFCKRDFNSIGRVCKKIRRFGSGMAYVNKATEHALMLYTQCTRAKLQLDEKECIEHLLPSLNYQTFLIVSEDLQNTFTEANYSEELLCGLKISYQLKKGNNGIAFDGICISIYFKYFYLPIAPANTEQDVLSGGQEQDQYDNTESQSQTAERHFKAGSLTPSQIAGGSSSNKYTVPRKRVSKKDVFDKIRVLIEKITCN</sequence>
<dbReference type="GO" id="GO:0005634">
    <property type="term" value="C:nucleus"/>
    <property type="evidence" value="ECO:0007669"/>
    <property type="project" value="UniProtKB-SubCell"/>
</dbReference>
<keyword evidence="3" id="KW-0539">Nucleus</keyword>